<dbReference type="InterPro" id="IPR014710">
    <property type="entry name" value="RmlC-like_jellyroll"/>
</dbReference>
<dbReference type="Pfam" id="PF12833">
    <property type="entry name" value="HTH_18"/>
    <property type="match status" value="1"/>
</dbReference>
<protein>
    <recommendedName>
        <fullName evidence="4">HTH araC/xylS-type domain-containing protein</fullName>
    </recommendedName>
</protein>
<keyword evidence="6" id="KW-1185">Reference proteome</keyword>
<comment type="caution">
    <text evidence="5">The sequence shown here is derived from an EMBL/GenBank/DDBJ whole genome shotgun (WGS) entry which is preliminary data.</text>
</comment>
<dbReference type="SUPFAM" id="SSF46689">
    <property type="entry name" value="Homeodomain-like"/>
    <property type="match status" value="2"/>
</dbReference>
<dbReference type="Gene3D" id="2.60.120.10">
    <property type="entry name" value="Jelly Rolls"/>
    <property type="match status" value="1"/>
</dbReference>
<organism evidence="5 6">
    <name type="scientific">Paenibacillus montanisoli</name>
    <dbReference type="NCBI Taxonomy" id="2081970"/>
    <lineage>
        <taxon>Bacteria</taxon>
        <taxon>Bacillati</taxon>
        <taxon>Bacillota</taxon>
        <taxon>Bacilli</taxon>
        <taxon>Bacillales</taxon>
        <taxon>Paenibacillaceae</taxon>
        <taxon>Paenibacillus</taxon>
    </lineage>
</organism>
<keyword evidence="2" id="KW-0238">DNA-binding</keyword>
<evidence type="ECO:0000256" key="1">
    <source>
        <dbReference type="ARBA" id="ARBA00023015"/>
    </source>
</evidence>
<dbReference type="GO" id="GO:0043565">
    <property type="term" value="F:sequence-specific DNA binding"/>
    <property type="evidence" value="ECO:0007669"/>
    <property type="project" value="InterPro"/>
</dbReference>
<dbReference type="PROSITE" id="PS00041">
    <property type="entry name" value="HTH_ARAC_FAMILY_1"/>
    <property type="match status" value="1"/>
</dbReference>
<dbReference type="PRINTS" id="PR00032">
    <property type="entry name" value="HTHARAC"/>
</dbReference>
<accession>A0A328U2B0</accession>
<dbReference type="EMBL" id="QLUW01000002">
    <property type="protein sequence ID" value="RAP76779.1"/>
    <property type="molecule type" value="Genomic_DNA"/>
</dbReference>
<dbReference type="InterPro" id="IPR020449">
    <property type="entry name" value="Tscrpt_reg_AraC-type_HTH"/>
</dbReference>
<dbReference type="Proteomes" id="UP000249260">
    <property type="component" value="Unassembled WGS sequence"/>
</dbReference>
<dbReference type="InterPro" id="IPR018062">
    <property type="entry name" value="HTH_AraC-typ_CS"/>
</dbReference>
<dbReference type="PROSITE" id="PS01124">
    <property type="entry name" value="HTH_ARAC_FAMILY_2"/>
    <property type="match status" value="1"/>
</dbReference>
<dbReference type="Pfam" id="PF02311">
    <property type="entry name" value="AraC_binding"/>
    <property type="match status" value="1"/>
</dbReference>
<dbReference type="PANTHER" id="PTHR43280:SF30">
    <property type="entry name" value="MMSAB OPERON REGULATORY PROTEIN"/>
    <property type="match status" value="1"/>
</dbReference>
<keyword evidence="1" id="KW-0805">Transcription regulation</keyword>
<reference evidence="5 6" key="1">
    <citation type="submission" date="2018-06" db="EMBL/GenBank/DDBJ databases">
        <title>Paenibacillus montanisoli sp. nov., isolated from mountain area soil.</title>
        <authorList>
            <person name="Wu M."/>
        </authorList>
    </citation>
    <scope>NUCLEOTIDE SEQUENCE [LARGE SCALE GENOMIC DNA]</scope>
    <source>
        <strain evidence="5 6">RA17</strain>
    </source>
</reference>
<dbReference type="InterPro" id="IPR018060">
    <property type="entry name" value="HTH_AraC"/>
</dbReference>
<dbReference type="InterPro" id="IPR003313">
    <property type="entry name" value="AraC-bd"/>
</dbReference>
<evidence type="ECO:0000313" key="5">
    <source>
        <dbReference type="EMBL" id="RAP76779.1"/>
    </source>
</evidence>
<keyword evidence="3" id="KW-0804">Transcription</keyword>
<dbReference type="PANTHER" id="PTHR43280">
    <property type="entry name" value="ARAC-FAMILY TRANSCRIPTIONAL REGULATOR"/>
    <property type="match status" value="1"/>
</dbReference>
<dbReference type="RefSeq" id="WP_112882993.1">
    <property type="nucleotide sequence ID" value="NZ_QLUW01000002.1"/>
</dbReference>
<dbReference type="InterPro" id="IPR009057">
    <property type="entry name" value="Homeodomain-like_sf"/>
</dbReference>
<dbReference type="SMART" id="SM00342">
    <property type="entry name" value="HTH_ARAC"/>
    <property type="match status" value="1"/>
</dbReference>
<proteinExistence type="predicted"/>
<name>A0A328U2B0_9BACL</name>
<dbReference type="AlphaFoldDB" id="A0A328U2B0"/>
<evidence type="ECO:0000256" key="2">
    <source>
        <dbReference type="ARBA" id="ARBA00023125"/>
    </source>
</evidence>
<evidence type="ECO:0000313" key="6">
    <source>
        <dbReference type="Proteomes" id="UP000249260"/>
    </source>
</evidence>
<evidence type="ECO:0000259" key="4">
    <source>
        <dbReference type="PROSITE" id="PS01124"/>
    </source>
</evidence>
<sequence>MSLRLVMEGRSLQPEHITTDRQQGRRGMIAKRHQHPVFHLMYVTEGEGVFLVDDRISRAMPGYLYVINPNEWHQFQGDERIGLHNLECTFLLRNEDNEPVPANLFNWIEEKRGRSMPAAIREGPIEVPAALRPFLLEGFHRLLDPSNRYVTAEHLSLMVVDLMLRVEEIVWRLGVLAAEPADGTEAVADEIAALQQYMRSHIGEPLKLEHLAQLVHWSPNYLCRVFKAHANMTPMAYLQRLRMTEAEKLLLFTDFPVFEIAEMLGYEDASYFARLFRRHHGRAPSEYRII</sequence>
<dbReference type="InterPro" id="IPR037923">
    <property type="entry name" value="HTH-like"/>
</dbReference>
<gene>
    <name evidence="5" type="ORF">DL346_15685</name>
</gene>
<dbReference type="SUPFAM" id="SSF51215">
    <property type="entry name" value="Regulatory protein AraC"/>
    <property type="match status" value="1"/>
</dbReference>
<evidence type="ECO:0000256" key="3">
    <source>
        <dbReference type="ARBA" id="ARBA00023163"/>
    </source>
</evidence>
<feature type="domain" description="HTH araC/xylS-type" evidence="4">
    <location>
        <begin position="192"/>
        <end position="290"/>
    </location>
</feature>
<dbReference type="GO" id="GO:0003700">
    <property type="term" value="F:DNA-binding transcription factor activity"/>
    <property type="evidence" value="ECO:0007669"/>
    <property type="project" value="InterPro"/>
</dbReference>
<dbReference type="Gene3D" id="1.10.10.60">
    <property type="entry name" value="Homeodomain-like"/>
    <property type="match status" value="2"/>
</dbReference>
<dbReference type="OrthoDB" id="9807321at2"/>